<evidence type="ECO:0000256" key="1">
    <source>
        <dbReference type="ARBA" id="ARBA00001554"/>
    </source>
</evidence>
<proteinExistence type="inferred from homology"/>
<protein>
    <recommendedName>
        <fullName evidence="4">Putative pterin-4-alpha-carbinolamine dehydratase</fullName>
        <shortName evidence="4">PHS</shortName>
        <ecNumber evidence="4">4.2.1.96</ecNumber>
    </recommendedName>
    <alternativeName>
        <fullName evidence="4">4-alpha-hydroxy-tetrahydropterin dehydratase</fullName>
    </alternativeName>
    <alternativeName>
        <fullName evidence="4">Pterin carbinolamine dehydratase</fullName>
        <shortName evidence="4">PCD</shortName>
    </alternativeName>
</protein>
<comment type="caution">
    <text evidence="5">The sequence shown here is derived from an EMBL/GenBank/DDBJ whole genome shotgun (WGS) entry which is preliminary data.</text>
</comment>
<dbReference type="Proteomes" id="UP000717364">
    <property type="component" value="Unassembled WGS sequence"/>
</dbReference>
<dbReference type="AlphaFoldDB" id="A0A947GM50"/>
<evidence type="ECO:0000313" key="6">
    <source>
        <dbReference type="Proteomes" id="UP000717364"/>
    </source>
</evidence>
<keyword evidence="3 4" id="KW-0456">Lyase</keyword>
<dbReference type="InterPro" id="IPR001533">
    <property type="entry name" value="Pterin_deHydtase"/>
</dbReference>
<dbReference type="InterPro" id="IPR036428">
    <property type="entry name" value="PCD_sf"/>
</dbReference>
<dbReference type="PANTHER" id="PTHR12599:SF0">
    <property type="entry name" value="PTERIN-4-ALPHA-CARBINOLAMINE DEHYDRATASE"/>
    <property type="match status" value="1"/>
</dbReference>
<organism evidence="5 6">
    <name type="scientific">Leptothoe spongobia TAU-MAC 1115</name>
    <dbReference type="NCBI Taxonomy" id="1967444"/>
    <lineage>
        <taxon>Bacteria</taxon>
        <taxon>Bacillati</taxon>
        <taxon>Cyanobacteriota</taxon>
        <taxon>Cyanophyceae</taxon>
        <taxon>Nodosilineales</taxon>
        <taxon>Cymatolegaceae</taxon>
        <taxon>Leptothoe</taxon>
        <taxon>Leptothoe spongobia</taxon>
    </lineage>
</organism>
<accession>A0A947GM50</accession>
<reference evidence="5" key="1">
    <citation type="submission" date="2020-11" db="EMBL/GenBank/DDBJ databases">
        <authorList>
            <person name="Konstantinou D."/>
            <person name="Gkelis S."/>
            <person name="Popin R."/>
            <person name="Fewer D."/>
            <person name="Sivonen K."/>
        </authorList>
    </citation>
    <scope>NUCLEOTIDE SEQUENCE</scope>
    <source>
        <strain evidence="5">TAU-MAC 1115</strain>
    </source>
</reference>
<evidence type="ECO:0000256" key="3">
    <source>
        <dbReference type="ARBA" id="ARBA00023239"/>
    </source>
</evidence>
<evidence type="ECO:0000256" key="4">
    <source>
        <dbReference type="HAMAP-Rule" id="MF_00434"/>
    </source>
</evidence>
<sequence>MLIASLVPQYLVGVSPKIVQVDGAKDTVSLKGAPARLSSLEIRLRMRNLPDWTTDGESLFYTRTFEGFVEAVSFVNSLVEPAEQLGHHPDIKINYNQVSLQLTTHDALGITELDFQLASKISQLTR</sequence>
<dbReference type="GO" id="GO:0006729">
    <property type="term" value="P:tetrahydrobiopterin biosynthetic process"/>
    <property type="evidence" value="ECO:0007669"/>
    <property type="project" value="InterPro"/>
</dbReference>
<dbReference type="SUPFAM" id="SSF55248">
    <property type="entry name" value="PCD-like"/>
    <property type="match status" value="1"/>
</dbReference>
<reference evidence="5" key="2">
    <citation type="journal article" date="2021" name="Mar. Drugs">
        <title>Genome Reduction and Secondary Metabolism of the Marine Sponge-Associated Cyanobacterium Leptothoe.</title>
        <authorList>
            <person name="Konstantinou D."/>
            <person name="Popin R.V."/>
            <person name="Fewer D.P."/>
            <person name="Sivonen K."/>
            <person name="Gkelis S."/>
        </authorList>
    </citation>
    <scope>NUCLEOTIDE SEQUENCE</scope>
    <source>
        <strain evidence="5">TAU-MAC 1115</strain>
    </source>
</reference>
<name>A0A947GM50_9CYAN</name>
<dbReference type="HAMAP" id="MF_00434">
    <property type="entry name" value="Pterin_4_alpha"/>
    <property type="match status" value="1"/>
</dbReference>
<dbReference type="GO" id="GO:0008124">
    <property type="term" value="F:4-alpha-hydroxytetrahydrobiopterin dehydratase activity"/>
    <property type="evidence" value="ECO:0007669"/>
    <property type="project" value="UniProtKB-UniRule"/>
</dbReference>
<evidence type="ECO:0000313" key="5">
    <source>
        <dbReference type="EMBL" id="MBT9317457.1"/>
    </source>
</evidence>
<dbReference type="NCBIfam" id="NF002017">
    <property type="entry name" value="PRK00823.1-2"/>
    <property type="match status" value="1"/>
</dbReference>
<comment type="similarity">
    <text evidence="2 4">Belongs to the pterin-4-alpha-carbinolamine dehydratase family.</text>
</comment>
<gene>
    <name evidence="5" type="ORF">IXB50_18700</name>
</gene>
<comment type="catalytic activity">
    <reaction evidence="1 4">
        <text>(4aS,6R)-4a-hydroxy-L-erythro-5,6,7,8-tetrahydrobiopterin = (6R)-L-erythro-6,7-dihydrobiopterin + H2O</text>
        <dbReference type="Rhea" id="RHEA:11920"/>
        <dbReference type="ChEBI" id="CHEBI:15377"/>
        <dbReference type="ChEBI" id="CHEBI:15642"/>
        <dbReference type="ChEBI" id="CHEBI:43120"/>
        <dbReference type="EC" id="4.2.1.96"/>
    </reaction>
</comment>
<dbReference type="Pfam" id="PF01329">
    <property type="entry name" value="Pterin_4a"/>
    <property type="match status" value="1"/>
</dbReference>
<dbReference type="PANTHER" id="PTHR12599">
    <property type="entry name" value="PTERIN-4-ALPHA-CARBINOLAMINE DEHYDRATASE"/>
    <property type="match status" value="1"/>
</dbReference>
<dbReference type="EC" id="4.2.1.96" evidence="4"/>
<dbReference type="CDD" id="cd00488">
    <property type="entry name" value="PCD_DCoH"/>
    <property type="match status" value="1"/>
</dbReference>
<keyword evidence="6" id="KW-1185">Reference proteome</keyword>
<evidence type="ECO:0000256" key="2">
    <source>
        <dbReference type="ARBA" id="ARBA00006472"/>
    </source>
</evidence>
<dbReference type="Gene3D" id="3.30.1360.20">
    <property type="entry name" value="Transcriptional coactivator/pterin dehydratase"/>
    <property type="match status" value="1"/>
</dbReference>
<dbReference type="EMBL" id="JADOES010000047">
    <property type="protein sequence ID" value="MBT9317457.1"/>
    <property type="molecule type" value="Genomic_DNA"/>
</dbReference>